<feature type="transmembrane region" description="Helical" evidence="1">
    <location>
        <begin position="289"/>
        <end position="312"/>
    </location>
</feature>
<dbReference type="EMBL" id="BMFO01000001">
    <property type="protein sequence ID" value="GGF82977.1"/>
    <property type="molecule type" value="Genomic_DNA"/>
</dbReference>
<feature type="transmembrane region" description="Helical" evidence="1">
    <location>
        <begin position="20"/>
        <end position="41"/>
    </location>
</feature>
<evidence type="ECO:0000256" key="1">
    <source>
        <dbReference type="SAM" id="Phobius"/>
    </source>
</evidence>
<evidence type="ECO:0000313" key="3">
    <source>
        <dbReference type="Proteomes" id="UP000632858"/>
    </source>
</evidence>
<keyword evidence="1" id="KW-0472">Membrane</keyword>
<keyword evidence="1" id="KW-0812">Transmembrane</keyword>
<feature type="transmembrane region" description="Helical" evidence="1">
    <location>
        <begin position="217"/>
        <end position="236"/>
    </location>
</feature>
<name>A0A917FGG2_9GAMM</name>
<keyword evidence="1" id="KW-1133">Transmembrane helix</keyword>
<reference evidence="2" key="2">
    <citation type="submission" date="2020-09" db="EMBL/GenBank/DDBJ databases">
        <authorList>
            <person name="Sun Q."/>
            <person name="Zhou Y."/>
        </authorList>
    </citation>
    <scope>NUCLEOTIDE SEQUENCE</scope>
    <source>
        <strain evidence="2">CGMCC 1.12726</strain>
    </source>
</reference>
<reference evidence="2" key="1">
    <citation type="journal article" date="2014" name="Int. J. Syst. Evol. Microbiol.">
        <title>Complete genome sequence of Corynebacterium casei LMG S-19264T (=DSM 44701T), isolated from a smear-ripened cheese.</title>
        <authorList>
            <consortium name="US DOE Joint Genome Institute (JGI-PGF)"/>
            <person name="Walter F."/>
            <person name="Albersmeier A."/>
            <person name="Kalinowski J."/>
            <person name="Ruckert C."/>
        </authorList>
    </citation>
    <scope>NUCLEOTIDE SEQUENCE</scope>
    <source>
        <strain evidence="2">CGMCC 1.12726</strain>
    </source>
</reference>
<dbReference type="AlphaFoldDB" id="A0A917FGG2"/>
<feature type="transmembrane region" description="Helical" evidence="1">
    <location>
        <begin position="129"/>
        <end position="160"/>
    </location>
</feature>
<comment type="caution">
    <text evidence="2">The sequence shown here is derived from an EMBL/GenBank/DDBJ whole genome shotgun (WGS) entry which is preliminary data.</text>
</comment>
<dbReference type="Proteomes" id="UP000632858">
    <property type="component" value="Unassembled WGS sequence"/>
</dbReference>
<feature type="transmembrane region" description="Helical" evidence="1">
    <location>
        <begin position="180"/>
        <end position="205"/>
    </location>
</feature>
<sequence>MNTMNWLLKREHWEHKGGFFWAPIVVSGIIVLISIGSMLFATVMGRDGGFHIGGNSDVSLSQALASVSQADKLEIAQGIAVGYPAIAMPVMVTLGFVVFFYALGCLYDERKDRSILFWKSLPISDRDTVVAKALTALVVGPLIAIAVSLALALLVTFTFMLLAAFHGMNLFGAVLGNGNFYLVILQILSFIPIYVLWALPTVGYLMFVSSWAKTKPFLWAVGVPVLGGVILSWINLLSGSPFELDKYWEIIVGRGLGSAFPGTWLGYVSEQNAHITPDNALGFLLSNTYSLLATANLWIGVAIGLAFLAAAVKMRRYRDEG</sequence>
<keyword evidence="3" id="KW-1185">Reference proteome</keyword>
<gene>
    <name evidence="2" type="ORF">GCM10010960_01360</name>
</gene>
<organism evidence="2 3">
    <name type="scientific">Arenimonas maotaiensis</name>
    <dbReference type="NCBI Taxonomy" id="1446479"/>
    <lineage>
        <taxon>Bacteria</taxon>
        <taxon>Pseudomonadati</taxon>
        <taxon>Pseudomonadota</taxon>
        <taxon>Gammaproteobacteria</taxon>
        <taxon>Lysobacterales</taxon>
        <taxon>Lysobacteraceae</taxon>
        <taxon>Arenimonas</taxon>
    </lineage>
</organism>
<feature type="transmembrane region" description="Helical" evidence="1">
    <location>
        <begin position="86"/>
        <end position="108"/>
    </location>
</feature>
<accession>A0A917FGG2</accession>
<dbReference type="RefSeq" id="WP_188446695.1">
    <property type="nucleotide sequence ID" value="NZ_BMFO01000001.1"/>
</dbReference>
<evidence type="ECO:0000313" key="2">
    <source>
        <dbReference type="EMBL" id="GGF82977.1"/>
    </source>
</evidence>
<proteinExistence type="predicted"/>
<protein>
    <submittedName>
        <fullName evidence="2">ABC transporter permease</fullName>
    </submittedName>
</protein>